<dbReference type="Gene3D" id="3.40.50.150">
    <property type="entry name" value="Vaccinia Virus protein VP39"/>
    <property type="match status" value="1"/>
</dbReference>
<proteinExistence type="inferred from homology"/>
<dbReference type="PANTHER" id="PTHR37426:SF1">
    <property type="entry name" value="RIBOSOMAL RNA LARGE SUBUNIT METHYLTRANSFERASE J"/>
    <property type="match status" value="1"/>
</dbReference>
<feature type="binding site" evidence="1">
    <location>
        <position position="19"/>
    </location>
    <ligand>
        <name>S-adenosyl-L-methionine</name>
        <dbReference type="ChEBI" id="CHEBI:59789"/>
    </ligand>
</feature>
<dbReference type="GO" id="GO:0005829">
    <property type="term" value="C:cytosol"/>
    <property type="evidence" value="ECO:0007669"/>
    <property type="project" value="TreeGrafter"/>
</dbReference>
<evidence type="ECO:0000256" key="1">
    <source>
        <dbReference type="HAMAP-Rule" id="MF_00934"/>
    </source>
</evidence>
<dbReference type="AlphaFoldDB" id="A0A6L6PXV0"/>
<dbReference type="InterPro" id="IPR029063">
    <property type="entry name" value="SAM-dependent_MTases_sf"/>
</dbReference>
<feature type="compositionally biased region" description="Basic and acidic residues" evidence="2">
    <location>
        <begin position="429"/>
        <end position="470"/>
    </location>
</feature>
<feature type="binding site" evidence="1">
    <location>
        <position position="179"/>
    </location>
    <ligand>
        <name>S-adenosyl-L-methionine</name>
        <dbReference type="ChEBI" id="CHEBI:59789"/>
    </ligand>
</feature>
<feature type="compositionally biased region" description="Basic and acidic residues" evidence="2">
    <location>
        <begin position="398"/>
        <end position="422"/>
    </location>
</feature>
<evidence type="ECO:0000313" key="4">
    <source>
        <dbReference type="Proteomes" id="UP000484015"/>
    </source>
</evidence>
<feature type="compositionally biased region" description="Gly residues" evidence="2">
    <location>
        <begin position="484"/>
        <end position="511"/>
    </location>
</feature>
<accession>A0A6L6PXV0</accession>
<dbReference type="EMBL" id="WNLA01000004">
    <property type="protein sequence ID" value="MTW02387.1"/>
    <property type="molecule type" value="Genomic_DNA"/>
</dbReference>
<protein>
    <recommendedName>
        <fullName evidence="1">Ribosomal RNA large subunit methyltransferase J</fullName>
        <ecNumber evidence="1">2.1.1.266</ecNumber>
    </recommendedName>
    <alternativeName>
        <fullName evidence="1">23S rRNA (adenine(2030)-N6)-methyltransferase</fullName>
    </alternativeName>
    <alternativeName>
        <fullName evidence="1">23S rRNA m6A2030 methyltransferase</fullName>
    </alternativeName>
</protein>
<evidence type="ECO:0000256" key="2">
    <source>
        <dbReference type="SAM" id="MobiDB-lite"/>
    </source>
</evidence>
<gene>
    <name evidence="1 3" type="primary">rlmJ</name>
    <name evidence="3" type="ORF">GM668_09845</name>
</gene>
<dbReference type="OrthoDB" id="9791274at2"/>
<sequence length="537" mass="57819">MFSYRHAFHAGNHADVLKHFVLIQLLQYMNRKDTAYTYIDTHAGAGVYQLDGEYAAKSGESATGIGPLWERDDLPQALAEYVNLIKGMNPSGKLRFYPGSPYCAEQVAREQDRLRMYEMHPADFKLCTDNFRKLAEHAAAQGHRPSVRGQRALVTRADGFQSLKALLPPPSRRAVVLCDPPYEDKQDYRKVTDMLQEAIKRFPGGTYAVWYPILQRIEARNFAERLKHLPGTEWLNVSLTIRTPGPDGFGGLHSSGMFIINPPYTLEATLKQVMPYLVDVLGVDEGAAFVLESGLAATTPRMTASPHADGPRAAASPRSSGKRAGPEGSGGGSVYGGGKARGGSGRPRSERPEGGRGGDDGFGGGRQGNERGGMEGSNRGRPGSERMRDARPAGGRDGGYDSRGQRADERGYQNRPQRDGGERGYPNRSQRDSDERAHGGRAQRGGDERSFESRSRRSGEGRGDEGRPQRGGEGSGYESRPPRGGDGAGYGRSTGRPSGMGGSGPADGGSQRGARPAGKPFVGTGRTSGPRNGPRKG</sequence>
<dbReference type="HAMAP" id="MF_00934">
    <property type="entry name" value="23SrRNA_methyltr_J"/>
    <property type="match status" value="1"/>
</dbReference>
<comment type="catalytic activity">
    <reaction evidence="1">
        <text>adenosine(2030) in 23S rRNA + S-adenosyl-L-methionine = N(6)-methyladenosine(2030) in 23S rRNA + S-adenosyl-L-homocysteine + H(+)</text>
        <dbReference type="Rhea" id="RHEA:43736"/>
        <dbReference type="Rhea" id="RHEA-COMP:10668"/>
        <dbReference type="Rhea" id="RHEA-COMP:10669"/>
        <dbReference type="ChEBI" id="CHEBI:15378"/>
        <dbReference type="ChEBI" id="CHEBI:57856"/>
        <dbReference type="ChEBI" id="CHEBI:59789"/>
        <dbReference type="ChEBI" id="CHEBI:74411"/>
        <dbReference type="ChEBI" id="CHEBI:74449"/>
        <dbReference type="EC" id="2.1.1.266"/>
    </reaction>
</comment>
<keyword evidence="4" id="KW-1185">Reference proteome</keyword>
<dbReference type="SUPFAM" id="SSF53335">
    <property type="entry name" value="S-adenosyl-L-methionine-dependent methyltransferases"/>
    <property type="match status" value="1"/>
</dbReference>
<comment type="function">
    <text evidence="1">Specifically methylates the adenine in position 2030 of 23S rRNA.</text>
</comment>
<feature type="binding site" evidence="1">
    <location>
        <position position="42"/>
    </location>
    <ligand>
        <name>S-adenosyl-L-methionine</name>
        <dbReference type="ChEBI" id="CHEBI:59789"/>
    </ligand>
</feature>
<dbReference type="GO" id="GO:0070475">
    <property type="term" value="P:rRNA base methylation"/>
    <property type="evidence" value="ECO:0007669"/>
    <property type="project" value="UniProtKB-UniRule"/>
</dbReference>
<feature type="binding site" evidence="1">
    <location>
        <begin position="158"/>
        <end position="159"/>
    </location>
    <ligand>
        <name>S-adenosyl-L-methionine</name>
        <dbReference type="ChEBI" id="CHEBI:59789"/>
    </ligand>
</feature>
<evidence type="ECO:0000313" key="3">
    <source>
        <dbReference type="EMBL" id="MTW02387.1"/>
    </source>
</evidence>
<feature type="site" description="Interaction with substrate rRNA" evidence="1">
    <location>
        <position position="4"/>
    </location>
</feature>
<dbReference type="Proteomes" id="UP000484015">
    <property type="component" value="Unassembled WGS sequence"/>
</dbReference>
<dbReference type="GO" id="GO:0003723">
    <property type="term" value="F:RNA binding"/>
    <property type="evidence" value="ECO:0007669"/>
    <property type="project" value="UniProtKB-UniRule"/>
</dbReference>
<dbReference type="EC" id="2.1.1.266" evidence="1"/>
<keyword evidence="1" id="KW-0694">RNA-binding</keyword>
<reference evidence="3 4" key="1">
    <citation type="submission" date="2019-11" db="EMBL/GenBank/DDBJ databases">
        <title>Type strains purchased from KCTC, JCM and DSMZ.</title>
        <authorList>
            <person name="Lu H."/>
        </authorList>
    </citation>
    <scope>NUCLEOTIDE SEQUENCE [LARGE SCALE GENOMIC DNA]</scope>
    <source>
        <strain evidence="3 4">KCTC 42409</strain>
    </source>
</reference>
<feature type="binding site" evidence="1">
    <location>
        <position position="118"/>
    </location>
    <ligand>
        <name>S-adenosyl-L-methionine</name>
        <dbReference type="ChEBI" id="CHEBI:59789"/>
    </ligand>
</feature>
<dbReference type="PANTHER" id="PTHR37426">
    <property type="entry name" value="RIBOSOMAL RNA LARGE SUBUNIT METHYLTRANSFERASE J"/>
    <property type="match status" value="1"/>
</dbReference>
<dbReference type="InterPro" id="IPR007473">
    <property type="entry name" value="RlmJ"/>
</dbReference>
<feature type="compositionally biased region" description="Basic and acidic residues" evidence="2">
    <location>
        <begin position="347"/>
        <end position="359"/>
    </location>
</feature>
<dbReference type="GO" id="GO:0036307">
    <property type="term" value="F:23S rRNA (adenine(2030)-N(6))-methyltransferase activity"/>
    <property type="evidence" value="ECO:0007669"/>
    <property type="project" value="UniProtKB-UniRule"/>
</dbReference>
<dbReference type="Pfam" id="PF04378">
    <property type="entry name" value="RsmJ"/>
    <property type="match status" value="1"/>
</dbReference>
<feature type="active site" description="Proton acceptor" evidence="1">
    <location>
        <position position="179"/>
    </location>
</feature>
<name>A0A6L6PXV0_9BURK</name>
<feature type="compositionally biased region" description="Gly residues" evidence="2">
    <location>
        <begin position="327"/>
        <end position="345"/>
    </location>
</feature>
<keyword evidence="1 3" id="KW-0808">Transferase</keyword>
<feature type="binding site" evidence="1">
    <location>
        <position position="100"/>
    </location>
    <ligand>
        <name>S-adenosyl-L-methionine</name>
        <dbReference type="ChEBI" id="CHEBI:59789"/>
    </ligand>
</feature>
<dbReference type="RefSeq" id="WP_155438754.1">
    <property type="nucleotide sequence ID" value="NZ_WNLA01000004.1"/>
</dbReference>
<comment type="caution">
    <text evidence="3">The sequence shown here is derived from an EMBL/GenBank/DDBJ whole genome shotgun (WGS) entry which is preliminary data.</text>
</comment>
<comment type="similarity">
    <text evidence="1">Belongs to the RlmJ family.</text>
</comment>
<comment type="subunit">
    <text evidence="1">Monomer.</text>
</comment>
<organism evidence="3 4">
    <name type="scientific">Pseudoduganella ginsengisoli</name>
    <dbReference type="NCBI Taxonomy" id="1462440"/>
    <lineage>
        <taxon>Bacteria</taxon>
        <taxon>Pseudomonadati</taxon>
        <taxon>Pseudomonadota</taxon>
        <taxon>Betaproteobacteria</taxon>
        <taxon>Burkholderiales</taxon>
        <taxon>Oxalobacteraceae</taxon>
        <taxon>Telluria group</taxon>
        <taxon>Pseudoduganella</taxon>
    </lineage>
</organism>
<feature type="compositionally biased region" description="Basic and acidic residues" evidence="2">
    <location>
        <begin position="382"/>
        <end position="391"/>
    </location>
</feature>
<feature type="region of interest" description="Disordered" evidence="2">
    <location>
        <begin position="300"/>
        <end position="537"/>
    </location>
</feature>
<keyword evidence="1" id="KW-0698">rRNA processing</keyword>
<keyword evidence="1" id="KW-0949">S-adenosyl-L-methionine</keyword>
<keyword evidence="1 3" id="KW-0489">Methyltransferase</keyword>